<gene>
    <name evidence="1" type="ORF">J15TS10_17100</name>
</gene>
<accession>A0ABQ4MPK7</accession>
<dbReference type="RefSeq" id="WP_213590388.1">
    <property type="nucleotide sequence ID" value="NZ_BOSM01000002.1"/>
</dbReference>
<sequence>MIRHGDILEMRNGKAFEVLSGESDSLVKGKLSVIEVDEDNNRIGNPLDLELTASTPIIDIIR</sequence>
<reference evidence="1 2" key="1">
    <citation type="submission" date="2021-03" db="EMBL/GenBank/DDBJ databases">
        <title>Antimicrobial resistance genes in bacteria isolated from Japanese honey, and their potential for conferring macrolide and lincosamide resistance in the American foulbrood pathogen Paenibacillus larvae.</title>
        <authorList>
            <person name="Okamoto M."/>
            <person name="Kumagai M."/>
            <person name="Kanamori H."/>
            <person name="Takamatsu D."/>
        </authorList>
    </citation>
    <scope>NUCLEOTIDE SEQUENCE [LARGE SCALE GENOMIC DNA]</scope>
    <source>
        <strain evidence="1 2">J15TS10</strain>
    </source>
</reference>
<dbReference type="EMBL" id="BOSM01000002">
    <property type="protein sequence ID" value="GIP57896.1"/>
    <property type="molecule type" value="Genomic_DNA"/>
</dbReference>
<protein>
    <submittedName>
        <fullName evidence="1">Uncharacterized protein</fullName>
    </submittedName>
</protein>
<evidence type="ECO:0000313" key="1">
    <source>
        <dbReference type="EMBL" id="GIP57896.1"/>
    </source>
</evidence>
<evidence type="ECO:0000313" key="2">
    <source>
        <dbReference type="Proteomes" id="UP000681290"/>
    </source>
</evidence>
<name>A0ABQ4MPK7_9BACL</name>
<organism evidence="1 2">
    <name type="scientific">Paenibacillus woosongensis</name>
    <dbReference type="NCBI Taxonomy" id="307580"/>
    <lineage>
        <taxon>Bacteria</taxon>
        <taxon>Bacillati</taxon>
        <taxon>Bacillota</taxon>
        <taxon>Bacilli</taxon>
        <taxon>Bacillales</taxon>
        <taxon>Paenibacillaceae</taxon>
        <taxon>Paenibacillus</taxon>
    </lineage>
</organism>
<keyword evidence="2" id="KW-1185">Reference proteome</keyword>
<dbReference type="Proteomes" id="UP000681290">
    <property type="component" value="Unassembled WGS sequence"/>
</dbReference>
<proteinExistence type="predicted"/>
<comment type="caution">
    <text evidence="1">The sequence shown here is derived from an EMBL/GenBank/DDBJ whole genome shotgun (WGS) entry which is preliminary data.</text>
</comment>